<accession>A0A2T8IC16</accession>
<organism evidence="1">
    <name type="scientific">Panicum hallii</name>
    <dbReference type="NCBI Taxonomy" id="206008"/>
    <lineage>
        <taxon>Eukaryota</taxon>
        <taxon>Viridiplantae</taxon>
        <taxon>Streptophyta</taxon>
        <taxon>Embryophyta</taxon>
        <taxon>Tracheophyta</taxon>
        <taxon>Spermatophyta</taxon>
        <taxon>Magnoliopsida</taxon>
        <taxon>Liliopsida</taxon>
        <taxon>Poales</taxon>
        <taxon>Poaceae</taxon>
        <taxon>PACMAD clade</taxon>
        <taxon>Panicoideae</taxon>
        <taxon>Panicodae</taxon>
        <taxon>Paniceae</taxon>
        <taxon>Panicinae</taxon>
        <taxon>Panicum</taxon>
        <taxon>Panicum sect. Panicum</taxon>
    </lineage>
</organism>
<dbReference type="AlphaFoldDB" id="A0A2T8IC16"/>
<dbReference type="EMBL" id="CM008052">
    <property type="protein sequence ID" value="PVH35215.1"/>
    <property type="molecule type" value="Genomic_DNA"/>
</dbReference>
<dbReference type="Proteomes" id="UP000243499">
    <property type="component" value="Chromosome 7"/>
</dbReference>
<proteinExistence type="predicted"/>
<dbReference type="Gramene" id="PVH35215">
    <property type="protein sequence ID" value="PVH35215"/>
    <property type="gene ID" value="PAHAL_7G129200"/>
</dbReference>
<gene>
    <name evidence="1" type="ORF">PAHAL_7G129200</name>
</gene>
<protein>
    <submittedName>
        <fullName evidence="1">Uncharacterized protein</fullName>
    </submittedName>
</protein>
<sequence>MQHLRSGLLWHLTLRKQVNSVATEWNIHADIMSNESLQTLVRMLWSIPYAFKTCSAQQSY</sequence>
<reference evidence="1" key="1">
    <citation type="submission" date="2018-04" db="EMBL/GenBank/DDBJ databases">
        <title>WGS assembly of Panicum hallii.</title>
        <authorList>
            <person name="Lovell J."/>
            <person name="Jenkins J."/>
            <person name="Lowry D."/>
            <person name="Mamidi S."/>
            <person name="Sreedasyam A."/>
            <person name="Weng X."/>
            <person name="Barry K."/>
            <person name="Bonette J."/>
            <person name="Campitelli B."/>
            <person name="Daum C."/>
            <person name="Gordon S."/>
            <person name="Gould B."/>
            <person name="Lipzen A."/>
            <person name="Macqueen A."/>
            <person name="Palacio-Mejia J."/>
            <person name="Plott C."/>
            <person name="Shakirov E."/>
            <person name="Shu S."/>
            <person name="Yoshinaga Y."/>
            <person name="Zane M."/>
            <person name="Rokhsar D."/>
            <person name="Grimwood J."/>
            <person name="Schmutz J."/>
            <person name="Juenger T."/>
        </authorList>
    </citation>
    <scope>NUCLEOTIDE SEQUENCE [LARGE SCALE GENOMIC DNA]</scope>
    <source>
        <strain evidence="1">FIL2</strain>
    </source>
</reference>
<name>A0A2T8IC16_9POAL</name>
<evidence type="ECO:0000313" key="1">
    <source>
        <dbReference type="EMBL" id="PVH35215.1"/>
    </source>
</evidence>